<accession>A0A8K0XSY6</accession>
<evidence type="ECO:0000313" key="3">
    <source>
        <dbReference type="Proteomes" id="UP000813824"/>
    </source>
</evidence>
<proteinExistence type="predicted"/>
<evidence type="ECO:0000256" key="1">
    <source>
        <dbReference type="SAM" id="Phobius"/>
    </source>
</evidence>
<dbReference type="AlphaFoldDB" id="A0A8K0XSY6"/>
<dbReference type="EMBL" id="JAEVFJ010000007">
    <property type="protein sequence ID" value="KAH8103580.1"/>
    <property type="molecule type" value="Genomic_DNA"/>
</dbReference>
<sequence>MLEVLGLILSFVGLITIIPQVLNFLRSYLPEHRLKQLDVTLKETIDMLDAATQDGLLNDPTFVSSTRGDLYCLRDVTENLRAIVLSAPGIYQQCVAFTNGLSIRIRKTHEDVKDIRARIAAVSDEARQQLLPKMRSYRDPCNEASETIVHSNLGVVPNGWSLNTLTR</sequence>
<gene>
    <name evidence="2" type="ORF">BXZ70DRAFT_740850</name>
</gene>
<keyword evidence="3" id="KW-1185">Reference proteome</keyword>
<feature type="transmembrane region" description="Helical" evidence="1">
    <location>
        <begin position="6"/>
        <end position="25"/>
    </location>
</feature>
<name>A0A8K0XSY6_9AGAR</name>
<keyword evidence="1" id="KW-0812">Transmembrane</keyword>
<dbReference type="OrthoDB" id="2680369at2759"/>
<evidence type="ECO:0000313" key="2">
    <source>
        <dbReference type="EMBL" id="KAH8103580.1"/>
    </source>
</evidence>
<dbReference type="Proteomes" id="UP000813824">
    <property type="component" value="Unassembled WGS sequence"/>
</dbReference>
<reference evidence="2" key="1">
    <citation type="journal article" date="2021" name="New Phytol.">
        <title>Evolutionary innovations through gain and loss of genes in the ectomycorrhizal Boletales.</title>
        <authorList>
            <person name="Wu G."/>
            <person name="Miyauchi S."/>
            <person name="Morin E."/>
            <person name="Kuo A."/>
            <person name="Drula E."/>
            <person name="Varga T."/>
            <person name="Kohler A."/>
            <person name="Feng B."/>
            <person name="Cao Y."/>
            <person name="Lipzen A."/>
            <person name="Daum C."/>
            <person name="Hundley H."/>
            <person name="Pangilinan J."/>
            <person name="Johnson J."/>
            <person name="Barry K."/>
            <person name="LaButti K."/>
            <person name="Ng V."/>
            <person name="Ahrendt S."/>
            <person name="Min B."/>
            <person name="Choi I.G."/>
            <person name="Park H."/>
            <person name="Plett J.M."/>
            <person name="Magnuson J."/>
            <person name="Spatafora J.W."/>
            <person name="Nagy L.G."/>
            <person name="Henrissat B."/>
            <person name="Grigoriev I.V."/>
            <person name="Yang Z.L."/>
            <person name="Xu J."/>
            <person name="Martin F.M."/>
        </authorList>
    </citation>
    <scope>NUCLEOTIDE SEQUENCE</scope>
    <source>
        <strain evidence="2">KKN 215</strain>
    </source>
</reference>
<keyword evidence="1" id="KW-1133">Transmembrane helix</keyword>
<comment type="caution">
    <text evidence="2">The sequence shown here is derived from an EMBL/GenBank/DDBJ whole genome shotgun (WGS) entry which is preliminary data.</text>
</comment>
<keyword evidence="1" id="KW-0472">Membrane</keyword>
<protein>
    <submittedName>
        <fullName evidence="2">Uncharacterized protein</fullName>
    </submittedName>
</protein>
<organism evidence="2 3">
    <name type="scientific">Cristinia sonorae</name>
    <dbReference type="NCBI Taxonomy" id="1940300"/>
    <lineage>
        <taxon>Eukaryota</taxon>
        <taxon>Fungi</taxon>
        <taxon>Dikarya</taxon>
        <taxon>Basidiomycota</taxon>
        <taxon>Agaricomycotina</taxon>
        <taxon>Agaricomycetes</taxon>
        <taxon>Agaricomycetidae</taxon>
        <taxon>Agaricales</taxon>
        <taxon>Pleurotineae</taxon>
        <taxon>Stephanosporaceae</taxon>
        <taxon>Cristinia</taxon>
    </lineage>
</organism>